<feature type="binding site" evidence="4">
    <location>
        <position position="121"/>
    </location>
    <ligand>
        <name>substrate</name>
    </ligand>
</feature>
<dbReference type="Gene3D" id="3.40.1410.10">
    <property type="entry name" value="Chorismate lyase-like"/>
    <property type="match status" value="1"/>
</dbReference>
<comment type="subcellular location">
    <subcellularLocation>
        <location evidence="4">Cytoplasm</location>
    </subcellularLocation>
</comment>
<comment type="caution">
    <text evidence="5">The sequence shown here is derived from an EMBL/GenBank/DDBJ whole genome shotgun (WGS) entry which is preliminary data.</text>
</comment>
<evidence type="ECO:0000313" key="6">
    <source>
        <dbReference type="Proteomes" id="UP000238196"/>
    </source>
</evidence>
<sequence length="180" mass="20267">MVVTVSDAPPTFLAELSWLAEYPADLSPPLLDWLCDQGSLTRRLQAIDLDSFTVEVVAEAWQPLDAESAAYMATAAEQQVWVRDVYLHLFGQPWVQARTLIPESTLAGPGQHLQRLGDKPLGAALFRHGQPDRTPLQLGRAKATEQGEDWLWGRRSTFFLQQHPLVVMEFFLPPLLEHLQ</sequence>
<comment type="function">
    <text evidence="4">Removes the pyruvyl group from chorismate, with concomitant aromatization of the ring, to provide 4-hydroxybenzoate (4HB) for the ubiquinone pathway.</text>
</comment>
<accession>A0A2S5KMA3</accession>
<feature type="binding site" evidence="4">
    <location>
        <position position="169"/>
    </location>
    <ligand>
        <name>substrate</name>
    </ligand>
</feature>
<name>A0A2S5KMA3_9PROT</name>
<dbReference type="Pfam" id="PF04345">
    <property type="entry name" value="Chor_lyase"/>
    <property type="match status" value="1"/>
</dbReference>
<keyword evidence="1 4" id="KW-0963">Cytoplasm</keyword>
<dbReference type="GO" id="GO:0005829">
    <property type="term" value="C:cytosol"/>
    <property type="evidence" value="ECO:0007669"/>
    <property type="project" value="TreeGrafter"/>
</dbReference>
<organism evidence="5 6">
    <name type="scientific">Proteobacteria bacterium 228</name>
    <dbReference type="NCBI Taxonomy" id="2083153"/>
    <lineage>
        <taxon>Bacteria</taxon>
        <taxon>Pseudomonadati</taxon>
        <taxon>Pseudomonadota</taxon>
    </lineage>
</organism>
<dbReference type="EMBL" id="PRLP01000068">
    <property type="protein sequence ID" value="PPC75775.1"/>
    <property type="molecule type" value="Genomic_DNA"/>
</dbReference>
<keyword evidence="4" id="KW-0670">Pyruvate</keyword>
<evidence type="ECO:0000256" key="2">
    <source>
        <dbReference type="ARBA" id="ARBA00022688"/>
    </source>
</evidence>
<evidence type="ECO:0000313" key="5">
    <source>
        <dbReference type="EMBL" id="PPC75775.1"/>
    </source>
</evidence>
<dbReference type="GO" id="GO:0006744">
    <property type="term" value="P:ubiquinone biosynthetic process"/>
    <property type="evidence" value="ECO:0007669"/>
    <property type="project" value="UniProtKB-UniRule"/>
</dbReference>
<comment type="similarity">
    <text evidence="4">Belongs to the UbiC family.</text>
</comment>
<dbReference type="PANTHER" id="PTHR38683:SF1">
    <property type="entry name" value="CHORISMATE PYRUVATE-LYASE"/>
    <property type="match status" value="1"/>
</dbReference>
<feature type="binding site" evidence="4">
    <location>
        <position position="83"/>
    </location>
    <ligand>
        <name>substrate</name>
    </ligand>
</feature>
<keyword evidence="3 4" id="KW-0456">Lyase</keyword>
<gene>
    <name evidence="4" type="primary">ubiC</name>
    <name evidence="5" type="ORF">C4K68_18575</name>
</gene>
<dbReference type="AlphaFoldDB" id="A0A2S5KMA3"/>
<dbReference type="InterPro" id="IPR028978">
    <property type="entry name" value="Chorismate_lyase_/UTRA_dom_sf"/>
</dbReference>
<dbReference type="InterPro" id="IPR007440">
    <property type="entry name" value="Chorismate--pyruvate_lyase"/>
</dbReference>
<dbReference type="GO" id="GO:0008813">
    <property type="term" value="F:chorismate lyase activity"/>
    <property type="evidence" value="ECO:0007669"/>
    <property type="project" value="UniProtKB-UniRule"/>
</dbReference>
<comment type="catalytic activity">
    <reaction evidence="4">
        <text>chorismate = 4-hydroxybenzoate + pyruvate</text>
        <dbReference type="Rhea" id="RHEA:16505"/>
        <dbReference type="ChEBI" id="CHEBI:15361"/>
        <dbReference type="ChEBI" id="CHEBI:17879"/>
        <dbReference type="ChEBI" id="CHEBI:29748"/>
        <dbReference type="EC" id="4.1.3.40"/>
    </reaction>
</comment>
<dbReference type="Proteomes" id="UP000238196">
    <property type="component" value="Unassembled WGS sequence"/>
</dbReference>
<proteinExistence type="inferred from homology"/>
<dbReference type="SUPFAM" id="SSF64288">
    <property type="entry name" value="Chorismate lyase-like"/>
    <property type="match status" value="1"/>
</dbReference>
<protein>
    <recommendedName>
        <fullName evidence="4">Probable chorismate pyruvate-lyase</fullName>
        <shortName evidence="4">CL</shortName>
        <shortName evidence="4">CPL</shortName>
        <ecNumber evidence="4">4.1.3.40</ecNumber>
    </recommendedName>
</protein>
<dbReference type="PANTHER" id="PTHR38683">
    <property type="entry name" value="CHORISMATE PYRUVATE-LYASE"/>
    <property type="match status" value="1"/>
</dbReference>
<comment type="pathway">
    <text evidence="4">Cofactor biosynthesis; ubiquinone biosynthesis.</text>
</comment>
<evidence type="ECO:0000256" key="4">
    <source>
        <dbReference type="HAMAP-Rule" id="MF_01632"/>
    </source>
</evidence>
<evidence type="ECO:0000256" key="1">
    <source>
        <dbReference type="ARBA" id="ARBA00022490"/>
    </source>
</evidence>
<dbReference type="GO" id="GO:0042866">
    <property type="term" value="P:pyruvate biosynthetic process"/>
    <property type="evidence" value="ECO:0007669"/>
    <property type="project" value="UniProtKB-UniRule"/>
</dbReference>
<dbReference type="EC" id="4.1.3.40" evidence="4"/>
<evidence type="ECO:0000256" key="3">
    <source>
        <dbReference type="ARBA" id="ARBA00023239"/>
    </source>
</evidence>
<keyword evidence="2 4" id="KW-0831">Ubiquinone biosynthesis</keyword>
<dbReference type="HAMAP" id="MF_01632">
    <property type="entry name" value="UbiC"/>
    <property type="match status" value="1"/>
</dbReference>
<reference evidence="5 6" key="1">
    <citation type="submission" date="2018-02" db="EMBL/GenBank/DDBJ databases">
        <title>novel marine gammaproteobacteria from coastal saline agro ecosystem.</title>
        <authorList>
            <person name="Krishnan R."/>
            <person name="Ramesh Kumar N."/>
        </authorList>
    </citation>
    <scope>NUCLEOTIDE SEQUENCE [LARGE SCALE GENOMIC DNA]</scope>
    <source>
        <strain evidence="5 6">228</strain>
    </source>
</reference>
<dbReference type="UniPathway" id="UPA00232"/>
<comment type="caution">
    <text evidence="4">Lacks conserved residue(s) required for the propagation of feature annotation.</text>
</comment>